<evidence type="ECO:0000259" key="5">
    <source>
        <dbReference type="Pfam" id="PF00389"/>
    </source>
</evidence>
<keyword evidence="3" id="KW-0520">NAD</keyword>
<reference evidence="7 8" key="1">
    <citation type="submission" date="2014-06" db="EMBL/GenBank/DDBJ databases">
        <title>Saccharopolyspora rectivirgula DSM-43113 Genome sequencing.</title>
        <authorList>
            <person name="Barrera C."/>
            <person name="Millon L."/>
            <person name="Rognon B."/>
            <person name="Zaugg C."/>
            <person name="Monod M."/>
        </authorList>
    </citation>
    <scope>NUCLEOTIDE SEQUENCE [LARGE SCALE GENOMIC DNA]</scope>
    <source>
        <strain evidence="7 8">DSM 43113</strain>
    </source>
</reference>
<dbReference type="PANTHER" id="PTHR42789">
    <property type="entry name" value="D-ISOMER SPECIFIC 2-HYDROXYACID DEHYDROGENASE FAMILY PROTEIN (AFU_ORTHOLOGUE AFUA_6G10090)"/>
    <property type="match status" value="1"/>
</dbReference>
<gene>
    <name evidence="7" type="ORF">GU90_02030</name>
</gene>
<dbReference type="PROSITE" id="PS00671">
    <property type="entry name" value="D_2_HYDROXYACID_DH_3"/>
    <property type="match status" value="1"/>
</dbReference>
<name>A0A073B275_9PSEU</name>
<dbReference type="CDD" id="cd12171">
    <property type="entry name" value="2-Hacid_dh_10"/>
    <property type="match status" value="1"/>
</dbReference>
<dbReference type="eggNOG" id="COG0111">
    <property type="taxonomic scope" value="Bacteria"/>
</dbReference>
<protein>
    <submittedName>
        <fullName evidence="7">2-hydroxyacid dehydrogenase</fullName>
    </submittedName>
</protein>
<dbReference type="Proteomes" id="UP000031419">
    <property type="component" value="Unassembled WGS sequence"/>
</dbReference>
<evidence type="ECO:0000259" key="6">
    <source>
        <dbReference type="Pfam" id="PF02826"/>
    </source>
</evidence>
<dbReference type="GO" id="GO:0016616">
    <property type="term" value="F:oxidoreductase activity, acting on the CH-OH group of donors, NAD or NADP as acceptor"/>
    <property type="evidence" value="ECO:0007669"/>
    <property type="project" value="InterPro"/>
</dbReference>
<dbReference type="InterPro" id="IPR006139">
    <property type="entry name" value="D-isomer_2_OHA_DH_cat_dom"/>
</dbReference>
<dbReference type="GO" id="GO:0051287">
    <property type="term" value="F:NAD binding"/>
    <property type="evidence" value="ECO:0007669"/>
    <property type="project" value="InterPro"/>
</dbReference>
<dbReference type="Gene3D" id="3.40.50.720">
    <property type="entry name" value="NAD(P)-binding Rossmann-like Domain"/>
    <property type="match status" value="2"/>
</dbReference>
<evidence type="ECO:0000313" key="8">
    <source>
        <dbReference type="Proteomes" id="UP000031419"/>
    </source>
</evidence>
<comment type="caution">
    <text evidence="7">The sequence shown here is derived from an EMBL/GenBank/DDBJ whole genome shotgun (WGS) entry which is preliminary data.</text>
</comment>
<dbReference type="Pfam" id="PF02826">
    <property type="entry name" value="2-Hacid_dh_C"/>
    <property type="match status" value="1"/>
</dbReference>
<keyword evidence="2 4" id="KW-0560">Oxidoreductase</keyword>
<dbReference type="InterPro" id="IPR006140">
    <property type="entry name" value="D-isomer_DH_NAD-bd"/>
</dbReference>
<accession>A0A073B275</accession>
<feature type="domain" description="D-isomer specific 2-hydroxyacid dehydrogenase NAD-binding" evidence="6">
    <location>
        <begin position="129"/>
        <end position="308"/>
    </location>
</feature>
<dbReference type="SUPFAM" id="SSF51735">
    <property type="entry name" value="NAD(P)-binding Rossmann-fold domains"/>
    <property type="match status" value="1"/>
</dbReference>
<proteinExistence type="inferred from homology"/>
<evidence type="ECO:0000313" key="7">
    <source>
        <dbReference type="EMBL" id="KEI45700.1"/>
    </source>
</evidence>
<feature type="domain" description="D-isomer specific 2-hydroxyacid dehydrogenase catalytic" evidence="5">
    <location>
        <begin position="56"/>
        <end position="340"/>
    </location>
</feature>
<dbReference type="AlphaFoldDB" id="A0A073B275"/>
<dbReference type="OrthoDB" id="117809at2"/>
<dbReference type="InterPro" id="IPR050857">
    <property type="entry name" value="D-2-hydroxyacid_DH"/>
</dbReference>
<dbReference type="STRING" id="28042.GU90_02030"/>
<dbReference type="InterPro" id="IPR029753">
    <property type="entry name" value="D-isomer_DH_CS"/>
</dbReference>
<evidence type="ECO:0000256" key="2">
    <source>
        <dbReference type="ARBA" id="ARBA00023002"/>
    </source>
</evidence>
<dbReference type="Pfam" id="PF00389">
    <property type="entry name" value="2-Hacid_dh"/>
    <property type="match status" value="1"/>
</dbReference>
<organism evidence="7 8">
    <name type="scientific">Saccharopolyspora rectivirgula</name>
    <dbReference type="NCBI Taxonomy" id="28042"/>
    <lineage>
        <taxon>Bacteria</taxon>
        <taxon>Bacillati</taxon>
        <taxon>Actinomycetota</taxon>
        <taxon>Actinomycetes</taxon>
        <taxon>Pseudonocardiales</taxon>
        <taxon>Pseudonocardiaceae</taxon>
        <taxon>Saccharopolyspora</taxon>
    </lineage>
</organism>
<evidence type="ECO:0000256" key="3">
    <source>
        <dbReference type="ARBA" id="ARBA00023027"/>
    </source>
</evidence>
<keyword evidence="8" id="KW-1185">Reference proteome</keyword>
<dbReference type="SUPFAM" id="SSF52283">
    <property type="entry name" value="Formate/glycerate dehydrogenase catalytic domain-like"/>
    <property type="match status" value="1"/>
</dbReference>
<evidence type="ECO:0000256" key="4">
    <source>
        <dbReference type="RuleBase" id="RU003719"/>
    </source>
</evidence>
<evidence type="ECO:0000256" key="1">
    <source>
        <dbReference type="ARBA" id="ARBA00005854"/>
    </source>
</evidence>
<comment type="similarity">
    <text evidence="1 4">Belongs to the D-isomer specific 2-hydroxyacid dehydrogenase family.</text>
</comment>
<dbReference type="InterPro" id="IPR036291">
    <property type="entry name" value="NAD(P)-bd_dom_sf"/>
</dbReference>
<dbReference type="PANTHER" id="PTHR42789:SF1">
    <property type="entry name" value="D-ISOMER SPECIFIC 2-HYDROXYACID DEHYDROGENASE FAMILY PROTEIN (AFU_ORTHOLOGUE AFUA_6G10090)"/>
    <property type="match status" value="1"/>
</dbReference>
<sequence>MTRVLAAGDHFVLPELFADALRHNAGELELEFTTLQLPWPVEPFGPVGNVDEASGTEQQVLDALGDAEIAVTQMAPFTGEVLRQAPQLKFIGVCRGGPVNVDLAAATENGVVVSYAPGRNAAAAAEFAVGLVLAALRRIPGSDAELKAGNWRGDYYAYENAGLELDGATVGLVGYGAIGKIVARVLKAFGAHVLVADPYADPAAVAQDGVELVALETLLRRSSVVSLHARLTPETRHLLNADNLKLLPKGAVLVNSARGGLLDYAPLPEMLKSGKLGALAVDVYDIEPPPEDWPLFDAPNVITTPHLAGATRQTAHRAAEIVAADAHRFLTGQRPRFVANPEVLDRIEGLGQ</sequence>
<dbReference type="RefSeq" id="WP_029721453.1">
    <property type="nucleotide sequence ID" value="NZ_JAJUIW010000040.1"/>
</dbReference>
<dbReference type="EMBL" id="JNVU01000009">
    <property type="protein sequence ID" value="KEI45700.1"/>
    <property type="molecule type" value="Genomic_DNA"/>
</dbReference>